<comment type="caution">
    <text evidence="2">The sequence shown here is derived from an EMBL/GenBank/DDBJ whole genome shotgun (WGS) entry which is preliminary data.</text>
</comment>
<reference evidence="2" key="1">
    <citation type="journal article" date="2015" name="Nature">
        <title>Complex archaea that bridge the gap between prokaryotes and eukaryotes.</title>
        <authorList>
            <person name="Spang A."/>
            <person name="Saw J.H."/>
            <person name="Jorgensen S.L."/>
            <person name="Zaremba-Niedzwiedzka K."/>
            <person name="Martijn J."/>
            <person name="Lind A.E."/>
            <person name="van Eijk R."/>
            <person name="Schleper C."/>
            <person name="Guy L."/>
            <person name="Ettema T.J."/>
        </authorList>
    </citation>
    <scope>NUCLEOTIDE SEQUENCE</scope>
</reference>
<name>A0A0F9WHQ3_9ZZZZ</name>
<dbReference type="Gene3D" id="3.40.50.1110">
    <property type="entry name" value="SGNH hydrolase"/>
    <property type="match status" value="1"/>
</dbReference>
<evidence type="ECO:0000313" key="2">
    <source>
        <dbReference type="EMBL" id="KKO12048.1"/>
    </source>
</evidence>
<sequence length="278" mass="28838">MTRITAIVALGYALLTAAFVHAQAPADTLQPGTRYVALGSSFAAGPGVPEQLGDCGRSGSNYANLVADALQLSLTDVSCNGATTDNIRHTPQNGAPPQIDAVTAETGLVTVTIGGNDIRYTASTFACAGTSADDNCTASLDQDAINDAVSQLPAKLTATIDAIRDKAPQAIVVLVTYPRVFPVDAISCEELQLSAQDTRYLADLGQTLEEIFVSVTAGQQNLIADPYVLAEGHGPCASPAAERWINGNVVASSGVRYHPTAEGHEAMARLVLTALGRE</sequence>
<dbReference type="SUPFAM" id="SSF52266">
    <property type="entry name" value="SGNH hydrolase"/>
    <property type="match status" value="1"/>
</dbReference>
<dbReference type="InterPro" id="IPR037460">
    <property type="entry name" value="SEST-like"/>
</dbReference>
<gene>
    <name evidence="2" type="ORF">LCGC14_0000560</name>
</gene>
<dbReference type="CDD" id="cd01823">
    <property type="entry name" value="SEST_like"/>
    <property type="match status" value="1"/>
</dbReference>
<protein>
    <recommendedName>
        <fullName evidence="1">SGNH hydrolase-type esterase domain-containing protein</fullName>
    </recommendedName>
</protein>
<dbReference type="PANTHER" id="PTHR37981:SF1">
    <property type="entry name" value="SGNH HYDROLASE-TYPE ESTERASE DOMAIN-CONTAINING PROTEIN"/>
    <property type="match status" value="1"/>
</dbReference>
<proteinExistence type="predicted"/>
<feature type="domain" description="SGNH hydrolase-type esterase" evidence="1">
    <location>
        <begin position="37"/>
        <end position="266"/>
    </location>
</feature>
<organism evidence="2">
    <name type="scientific">marine sediment metagenome</name>
    <dbReference type="NCBI Taxonomy" id="412755"/>
    <lineage>
        <taxon>unclassified sequences</taxon>
        <taxon>metagenomes</taxon>
        <taxon>ecological metagenomes</taxon>
    </lineage>
</organism>
<accession>A0A0F9WHQ3</accession>
<dbReference type="Pfam" id="PF13472">
    <property type="entry name" value="Lipase_GDSL_2"/>
    <property type="match status" value="1"/>
</dbReference>
<dbReference type="GO" id="GO:0004806">
    <property type="term" value="F:triacylglycerol lipase activity"/>
    <property type="evidence" value="ECO:0007669"/>
    <property type="project" value="TreeGrafter"/>
</dbReference>
<dbReference type="InterPro" id="IPR036514">
    <property type="entry name" value="SGNH_hydro_sf"/>
</dbReference>
<evidence type="ECO:0000259" key="1">
    <source>
        <dbReference type="Pfam" id="PF13472"/>
    </source>
</evidence>
<dbReference type="InterPro" id="IPR013830">
    <property type="entry name" value="SGNH_hydro"/>
</dbReference>
<dbReference type="GO" id="GO:0019433">
    <property type="term" value="P:triglyceride catabolic process"/>
    <property type="evidence" value="ECO:0007669"/>
    <property type="project" value="TreeGrafter"/>
</dbReference>
<dbReference type="PANTHER" id="PTHR37981">
    <property type="entry name" value="LIPASE 2"/>
    <property type="match status" value="1"/>
</dbReference>
<dbReference type="AlphaFoldDB" id="A0A0F9WHQ3"/>
<dbReference type="EMBL" id="LAZR01000001">
    <property type="protein sequence ID" value="KKO12048.1"/>
    <property type="molecule type" value="Genomic_DNA"/>
</dbReference>